<organism evidence="9 10">
    <name type="scientific">Tripterygium wilfordii</name>
    <name type="common">Thunder God vine</name>
    <dbReference type="NCBI Taxonomy" id="458696"/>
    <lineage>
        <taxon>Eukaryota</taxon>
        <taxon>Viridiplantae</taxon>
        <taxon>Streptophyta</taxon>
        <taxon>Embryophyta</taxon>
        <taxon>Tracheophyta</taxon>
        <taxon>Spermatophyta</taxon>
        <taxon>Magnoliopsida</taxon>
        <taxon>eudicotyledons</taxon>
        <taxon>Gunneridae</taxon>
        <taxon>Pentapetalae</taxon>
        <taxon>rosids</taxon>
        <taxon>fabids</taxon>
        <taxon>Celastrales</taxon>
        <taxon>Celastraceae</taxon>
        <taxon>Tripterygium</taxon>
    </lineage>
</organism>
<feature type="domain" description="Inner centromere protein ARK-binding" evidence="8">
    <location>
        <begin position="1562"/>
        <end position="1614"/>
    </location>
</feature>
<evidence type="ECO:0000256" key="1">
    <source>
        <dbReference type="ARBA" id="ARBA00004123"/>
    </source>
</evidence>
<dbReference type="GO" id="GO:0005634">
    <property type="term" value="C:nucleus"/>
    <property type="evidence" value="ECO:0007669"/>
    <property type="project" value="UniProtKB-SubCell"/>
</dbReference>
<proteinExistence type="inferred from homology"/>
<evidence type="ECO:0000256" key="2">
    <source>
        <dbReference type="ARBA" id="ARBA00004186"/>
    </source>
</evidence>
<feature type="region of interest" description="Disordered" evidence="7">
    <location>
        <begin position="1385"/>
        <end position="1511"/>
    </location>
</feature>
<keyword evidence="6" id="KW-0539">Nucleus</keyword>
<dbReference type="InterPro" id="IPR005635">
    <property type="entry name" value="Inner_centromere_prot_ARK-bd"/>
</dbReference>
<name>A0A7J7C3N1_TRIWF</name>
<comment type="subcellular location">
    <subcellularLocation>
        <location evidence="2">Cytoplasm</location>
        <location evidence="2">Cytoskeleton</location>
        <location evidence="2">Spindle</location>
    </subcellularLocation>
    <subcellularLocation>
        <location evidence="1">Nucleus</location>
    </subcellularLocation>
</comment>
<feature type="region of interest" description="Disordered" evidence="7">
    <location>
        <begin position="131"/>
        <end position="152"/>
    </location>
</feature>
<comment type="similarity">
    <text evidence="3">Belongs to the INCENP family.</text>
</comment>
<dbReference type="EMBL" id="JAAARO010000021">
    <property type="protein sequence ID" value="KAF5728467.1"/>
    <property type="molecule type" value="Genomic_DNA"/>
</dbReference>
<feature type="compositionally biased region" description="Basic and acidic residues" evidence="7">
    <location>
        <begin position="139"/>
        <end position="152"/>
    </location>
</feature>
<evidence type="ECO:0000256" key="4">
    <source>
        <dbReference type="ARBA" id="ARBA00022490"/>
    </source>
</evidence>
<dbReference type="PANTHER" id="PTHR13738:SF1">
    <property type="entry name" value="TROPONIN I"/>
    <property type="match status" value="1"/>
</dbReference>
<evidence type="ECO:0000313" key="10">
    <source>
        <dbReference type="Proteomes" id="UP000593562"/>
    </source>
</evidence>
<dbReference type="GO" id="GO:0005819">
    <property type="term" value="C:spindle"/>
    <property type="evidence" value="ECO:0007669"/>
    <property type="project" value="UniProtKB-SubCell"/>
</dbReference>
<dbReference type="OrthoDB" id="681218at2759"/>
<dbReference type="InParanoid" id="A0A7J7C3N1"/>
<feature type="region of interest" description="Disordered" evidence="7">
    <location>
        <begin position="1295"/>
        <end position="1319"/>
    </location>
</feature>
<reference evidence="9 10" key="1">
    <citation type="journal article" date="2020" name="Nat. Commun.">
        <title>Genome of Tripterygium wilfordii and identification of cytochrome P450 involved in triptolide biosynthesis.</title>
        <authorList>
            <person name="Tu L."/>
            <person name="Su P."/>
            <person name="Zhang Z."/>
            <person name="Gao L."/>
            <person name="Wang J."/>
            <person name="Hu T."/>
            <person name="Zhou J."/>
            <person name="Zhang Y."/>
            <person name="Zhao Y."/>
            <person name="Liu Y."/>
            <person name="Song Y."/>
            <person name="Tong Y."/>
            <person name="Lu Y."/>
            <person name="Yang J."/>
            <person name="Xu C."/>
            <person name="Jia M."/>
            <person name="Peters R.J."/>
            <person name="Huang L."/>
            <person name="Gao W."/>
        </authorList>
    </citation>
    <scope>NUCLEOTIDE SEQUENCE [LARGE SCALE GENOMIC DNA]</scope>
    <source>
        <strain evidence="10">cv. XIE 37</strain>
        <tissue evidence="9">Leaf</tissue>
    </source>
</reference>
<comment type="caution">
    <text evidence="9">The sequence shown here is derived from an EMBL/GenBank/DDBJ whole genome shotgun (WGS) entry which is preliminary data.</text>
</comment>
<feature type="region of interest" description="Disordered" evidence="7">
    <location>
        <begin position="1555"/>
        <end position="1575"/>
    </location>
</feature>
<evidence type="ECO:0000259" key="8">
    <source>
        <dbReference type="Pfam" id="PF03941"/>
    </source>
</evidence>
<keyword evidence="4" id="KW-0963">Cytoplasm</keyword>
<gene>
    <name evidence="9" type="ORF">HS088_TW21G00614</name>
</gene>
<keyword evidence="10" id="KW-1185">Reference proteome</keyword>
<dbReference type="Pfam" id="PF03941">
    <property type="entry name" value="INCENP_ARK-bind"/>
    <property type="match status" value="1"/>
</dbReference>
<evidence type="ECO:0000256" key="5">
    <source>
        <dbReference type="ARBA" id="ARBA00023212"/>
    </source>
</evidence>
<dbReference type="PANTHER" id="PTHR13738">
    <property type="entry name" value="TROPONIN I"/>
    <property type="match status" value="1"/>
</dbReference>
<dbReference type="Proteomes" id="UP000593562">
    <property type="component" value="Unassembled WGS sequence"/>
</dbReference>
<feature type="compositionally biased region" description="Acidic residues" evidence="7">
    <location>
        <begin position="1563"/>
        <end position="1572"/>
    </location>
</feature>
<keyword evidence="5" id="KW-0206">Cytoskeleton</keyword>
<accession>A0A7J7C3N1</accession>
<protein>
    <submittedName>
        <fullName evidence="9">Intracellular protein transport protein USO1</fullName>
    </submittedName>
</protein>
<dbReference type="InterPro" id="IPR050875">
    <property type="entry name" value="Troponin_I"/>
</dbReference>
<evidence type="ECO:0000256" key="7">
    <source>
        <dbReference type="SAM" id="MobiDB-lite"/>
    </source>
</evidence>
<evidence type="ECO:0000256" key="6">
    <source>
        <dbReference type="ARBA" id="ARBA00023242"/>
    </source>
</evidence>
<evidence type="ECO:0000256" key="3">
    <source>
        <dbReference type="ARBA" id="ARBA00010042"/>
    </source>
</evidence>
<dbReference type="FunCoup" id="A0A7J7C3N1">
    <property type="interactions" value="628"/>
</dbReference>
<feature type="compositionally biased region" description="Basic and acidic residues" evidence="7">
    <location>
        <begin position="1385"/>
        <end position="1501"/>
    </location>
</feature>
<evidence type="ECO:0000313" key="9">
    <source>
        <dbReference type="EMBL" id="KAF5728467.1"/>
    </source>
</evidence>
<feature type="region of interest" description="Disordered" evidence="7">
    <location>
        <begin position="403"/>
        <end position="441"/>
    </location>
</feature>
<sequence length="1623" mass="180389">MATVEKLIVQIFERKKWIVEQVKHQTLLYDQHLASKCLIDGIAPPPWLWSSSFQPQTSDPSELKKEELISGLLLPLSHPTAHYTSSRCSLYETPAVTADNGGSCMEVPVFREGFDARDGLSVLAQIPDVDAGCASSGAPDRDPSVTSPEEFRDSRISGNYNEVALSLARLQRSKSRQRALEIRNSARAIKSNRFDERDVGSFACRLDELELVKSADVDFGSHALEEASQYNEDIIGAHDSQIVLHYNHLDESEPANPVDGENDHCAVEEAKVCQNDENNFGAPNCKLSLQNNHDASELKKSINTGDECCWADEAKAGPHDENGFGAGASGITPRSDDVEESEFVKPADGFIEHRRTEEVKVGEHDKNNIAVQAGQSMIELEYVSIFEATKPVDVSREIYAGRGKRKESGGDIYSARVTRSRNSGQNPRTAKEPIDAGKSSGTIKTYESELMESFGKSAQQPDHAGELTDMVKPSILTNESFGARKMKVSDCGARGKESNVYGGRIMRSRSSMEHSNHMNEFYRLDGSSDDYKEDDIQKSIRKPCQYEMLPMAKPFNVVDGTCGRVTRSRSSFQSLNSVDGFPKLDSSSHIAKDDRNMLALSLSKPVQSFQALNCIGGGLDIQEVSSSQVNVLPYLDVSDIVDQENCDVILGGTDIDSDELVEVNLVSSGSNPHGSSIAVELDVLGSRPPSEAMSMKPKQLDFDDEEEYSLNGTSCPAMKRQKLSTSRDKILVALLHSADLPEKVASASHQEKKYDQSMPMSLLEEQHVFCNKDKVPRCSTEVHEEYVENASGLQTRGRCTSNDNNSFCPRSNEHQFPTNSIHAEHSWTQNKRRRLDGQLSLRPAASLSLRVDDVLQSNVSESLICEMNQNVECHQSEGAESSYQRQVEKDEHGLQEKDESLLASFTLMHEKLGQSLVSGSTKLPNGYSEDSLLKVTKGADPTGVLSDAIREPKSEDSQLLLHVEDKLDLENNENDIASKNSMEEREILLPGNGKSLSNAVDSSCRKSVDLIGTDHIMPEFEGFIVQTFDEESSIAGDGISIDKLDLPTTTLERVSILERLCKSACLHTSLSEFSAPCKLNRQTNLTYSIPNGLLEGMDLRSTFSIDGHTSKQVEASYSCMNKDANQTDHGASHSNYLPFSGAQSAWDIRRPYSSPVAKRWNGITPKSGSSEKRGSLNIELPCISEENENVNEVADPSEEAFLAEVANTSVRREPLADITENLNAPAAVSEAEIFSDRCRLDSGHAFSFTGTFNKAKQKLGNHDSSKRMYGNNAKENRNIVIGTNGLRRATESLNKGFSKPKLSGQTSLGKGGLSFSKKDSKRNNIVSNITSFIPLVQQKQPAGIIAGKRNVKVKALEAAEGAKRLAEKKENERRMKKEAVKLERAKVEQENLRQLDLQKKMKEEERKKKEDDMVARKRQREEDKMKEKERKRRRAEEAQRQQRERAENLRAKKEEKQKKFEDKDERASYKKKSDDDSRKLEKREVHAHDNFENVSHAEPRNARTTTSNARKASIVLEECESTSGHGYDVKVLNDIGNIAENDKSITRLSYEESYDISPYKGSDDEDEEDEDLPNGKFIPSWASKHSVALAVSSQQRVDPAEIFPMESFCNIAEVLLPRKCQLR</sequence>